<dbReference type="SUPFAM" id="SSF51182">
    <property type="entry name" value="RmlC-like cupins"/>
    <property type="match status" value="1"/>
</dbReference>
<accession>A0ABM8ZZ62</accession>
<evidence type="ECO:0000256" key="3">
    <source>
        <dbReference type="ARBA" id="ARBA00023163"/>
    </source>
</evidence>
<keyword evidence="2" id="KW-0238">DNA-binding</keyword>
<dbReference type="InterPro" id="IPR009057">
    <property type="entry name" value="Homeodomain-like_sf"/>
</dbReference>
<organism evidence="5 6">
    <name type="scientific">Vibrio marisflavi CECT 7928</name>
    <dbReference type="NCBI Taxonomy" id="634439"/>
    <lineage>
        <taxon>Bacteria</taxon>
        <taxon>Pseudomonadati</taxon>
        <taxon>Pseudomonadota</taxon>
        <taxon>Gammaproteobacteria</taxon>
        <taxon>Vibrionales</taxon>
        <taxon>Vibrionaceae</taxon>
        <taxon>Vibrio</taxon>
    </lineage>
</organism>
<dbReference type="Gene3D" id="1.10.10.60">
    <property type="entry name" value="Homeodomain-like"/>
    <property type="match status" value="2"/>
</dbReference>
<name>A0ABM8ZZ62_9VIBR</name>
<keyword evidence="6" id="KW-1185">Reference proteome</keyword>
<dbReference type="SMART" id="SM00342">
    <property type="entry name" value="HTH_ARAC"/>
    <property type="match status" value="1"/>
</dbReference>
<comment type="caution">
    <text evidence="5">The sequence shown here is derived from an EMBL/GenBank/DDBJ whole genome shotgun (WGS) entry which is preliminary data.</text>
</comment>
<evidence type="ECO:0000256" key="2">
    <source>
        <dbReference type="ARBA" id="ARBA00023125"/>
    </source>
</evidence>
<dbReference type="PROSITE" id="PS00041">
    <property type="entry name" value="HTH_ARAC_FAMILY_1"/>
    <property type="match status" value="1"/>
</dbReference>
<keyword evidence="3" id="KW-0804">Transcription</keyword>
<dbReference type="RefSeq" id="WP_237359760.1">
    <property type="nucleotide sequence ID" value="NZ_CAKLDM010000001.1"/>
</dbReference>
<dbReference type="InterPro" id="IPR018062">
    <property type="entry name" value="HTH_AraC-typ_CS"/>
</dbReference>
<dbReference type="Proteomes" id="UP000838748">
    <property type="component" value="Unassembled WGS sequence"/>
</dbReference>
<evidence type="ECO:0000259" key="4">
    <source>
        <dbReference type="PROSITE" id="PS01124"/>
    </source>
</evidence>
<dbReference type="InterPro" id="IPR020449">
    <property type="entry name" value="Tscrpt_reg_AraC-type_HTH"/>
</dbReference>
<proteinExistence type="predicted"/>
<sequence>MAKVENDPLQVVKQDKYSEDCVAVSPLSLYSSYEKIAIELRPPHSMPGYHWHGQVEVNIPFGDSVEYIVNGSPIVIDDGAIGVFWASVPHRLTNAGSSHNMGIINIPIHQFMSWPLSRDMVNQITHGAVLQSNNNDLVSEFEIQRWVHEIAHHSQSRQQLAIDEIGLMLKRLCLDGWQQLFVNKPEKSVKKGASKHSQFYVSQILEYIATHHDKPLTTKVIAEHIGLHANYAMNIFQSAMQMTIKQYITAMRINHARALLSDTDRTILDIALTVGFNSSSRFYETFQNHLGVTPTQYRKLARDDHRWCRHGGNPIFDAEKGACDGKRPVTIERS</sequence>
<dbReference type="Pfam" id="PF12833">
    <property type="entry name" value="HTH_18"/>
    <property type="match status" value="1"/>
</dbReference>
<evidence type="ECO:0000256" key="1">
    <source>
        <dbReference type="ARBA" id="ARBA00023015"/>
    </source>
</evidence>
<evidence type="ECO:0000313" key="5">
    <source>
        <dbReference type="EMBL" id="CAH0536328.1"/>
    </source>
</evidence>
<dbReference type="PANTHER" id="PTHR43280">
    <property type="entry name" value="ARAC-FAMILY TRANSCRIPTIONAL REGULATOR"/>
    <property type="match status" value="1"/>
</dbReference>
<feature type="domain" description="HTH araC/xylS-type" evidence="4">
    <location>
        <begin position="202"/>
        <end position="300"/>
    </location>
</feature>
<reference evidence="5" key="1">
    <citation type="submission" date="2021-11" db="EMBL/GenBank/DDBJ databases">
        <authorList>
            <person name="Rodrigo-Torres L."/>
            <person name="Arahal R. D."/>
            <person name="Lucena T."/>
        </authorList>
    </citation>
    <scope>NUCLEOTIDE SEQUENCE</scope>
    <source>
        <strain evidence="5">CECT 7928</strain>
    </source>
</reference>
<keyword evidence="1" id="KW-0805">Transcription regulation</keyword>
<dbReference type="NCBIfam" id="NF007693">
    <property type="entry name" value="PRK10371.1"/>
    <property type="match status" value="1"/>
</dbReference>
<dbReference type="PRINTS" id="PR00032">
    <property type="entry name" value="HTHARAC"/>
</dbReference>
<dbReference type="SUPFAM" id="SSF46689">
    <property type="entry name" value="Homeodomain-like"/>
    <property type="match status" value="2"/>
</dbReference>
<dbReference type="PANTHER" id="PTHR43280:SF14">
    <property type="entry name" value="MELIBIOSE OPERON REGULATORY PROTEIN"/>
    <property type="match status" value="1"/>
</dbReference>
<evidence type="ECO:0000313" key="6">
    <source>
        <dbReference type="Proteomes" id="UP000838748"/>
    </source>
</evidence>
<dbReference type="InterPro" id="IPR018060">
    <property type="entry name" value="HTH_AraC"/>
</dbReference>
<dbReference type="InterPro" id="IPR011051">
    <property type="entry name" value="RmlC_Cupin_sf"/>
</dbReference>
<dbReference type="PROSITE" id="PS01124">
    <property type="entry name" value="HTH_ARAC_FAMILY_2"/>
    <property type="match status" value="1"/>
</dbReference>
<protein>
    <submittedName>
        <fullName evidence="5">Melibiose operon regulatory protein</fullName>
    </submittedName>
</protein>
<dbReference type="EMBL" id="CAKLDM010000001">
    <property type="protein sequence ID" value="CAH0536328.1"/>
    <property type="molecule type" value="Genomic_DNA"/>
</dbReference>
<gene>
    <name evidence="5" type="primary">melR_2</name>
    <name evidence="5" type="ORF">VMF7928_00340</name>
</gene>